<organism evidence="1 2">
    <name type="scientific">Dyella soli</name>
    <dbReference type="NCBI Taxonomy" id="522319"/>
    <lineage>
        <taxon>Bacteria</taxon>
        <taxon>Pseudomonadati</taxon>
        <taxon>Pseudomonadota</taxon>
        <taxon>Gammaproteobacteria</taxon>
        <taxon>Lysobacterales</taxon>
        <taxon>Rhodanobacteraceae</taxon>
        <taxon>Dyella</taxon>
    </lineage>
</organism>
<dbReference type="AlphaFoldDB" id="A0A4R0YED9"/>
<accession>A0A4R0YED9</accession>
<name>A0A4R0YED9_9GAMM</name>
<keyword evidence="2" id="KW-1185">Reference proteome</keyword>
<evidence type="ECO:0000313" key="1">
    <source>
        <dbReference type="EMBL" id="TCI06397.1"/>
    </source>
</evidence>
<proteinExistence type="predicted"/>
<protein>
    <submittedName>
        <fullName evidence="1">Uncharacterized protein</fullName>
    </submittedName>
</protein>
<dbReference type="Proteomes" id="UP000291822">
    <property type="component" value="Unassembled WGS sequence"/>
</dbReference>
<sequence length="72" mass="7583">MPGGTATVTRWNAHGVVSLYHVPLPASVRVALNADSILATLGPYVTSKGKVKPPAREDVLKRATVIRMGTST</sequence>
<dbReference type="EMBL" id="SJTG01000006">
    <property type="protein sequence ID" value="TCI06397.1"/>
    <property type="molecule type" value="Genomic_DNA"/>
</dbReference>
<comment type="caution">
    <text evidence="1">The sequence shown here is derived from an EMBL/GenBank/DDBJ whole genome shotgun (WGS) entry which is preliminary data.</text>
</comment>
<reference evidence="1 2" key="1">
    <citation type="submission" date="2019-02" db="EMBL/GenBank/DDBJ databases">
        <title>Dyella amyloliquefaciens sp. nov., isolated from forest soil.</title>
        <authorList>
            <person name="Gao Z.-H."/>
            <person name="Qiu L.-H."/>
        </authorList>
    </citation>
    <scope>NUCLEOTIDE SEQUENCE [LARGE SCALE GENOMIC DNA]</scope>
    <source>
        <strain evidence="1 2">KACC 12747</strain>
    </source>
</reference>
<evidence type="ECO:0000313" key="2">
    <source>
        <dbReference type="Proteomes" id="UP000291822"/>
    </source>
</evidence>
<gene>
    <name evidence="1" type="ORF">EZM97_33465</name>
</gene>